<name>A0A1U9KRE6_9PROT</name>
<accession>A0A1U9KRE6</accession>
<dbReference type="STRING" id="320497.A0U93_10965"/>
<gene>
    <name evidence="1" type="ORF">A0U93_10965</name>
</gene>
<dbReference type="Proteomes" id="UP000188604">
    <property type="component" value="Chromosome"/>
</dbReference>
<evidence type="ECO:0000313" key="2">
    <source>
        <dbReference type="Proteomes" id="UP000188604"/>
    </source>
</evidence>
<protein>
    <submittedName>
        <fullName evidence="1">Uncharacterized protein</fullName>
    </submittedName>
</protein>
<dbReference type="KEGG" id="nch:A0U93_10965"/>
<dbReference type="EMBL" id="CP014691">
    <property type="protein sequence ID" value="AQS88376.1"/>
    <property type="molecule type" value="Genomic_DNA"/>
</dbReference>
<reference evidence="1 2" key="1">
    <citation type="submission" date="2016-03" db="EMBL/GenBank/DDBJ databases">
        <title>Acetic acid bacteria sequencing.</title>
        <authorList>
            <person name="Brandt J."/>
            <person name="Jakob F."/>
            <person name="Vogel R.F."/>
        </authorList>
    </citation>
    <scope>NUCLEOTIDE SEQUENCE [LARGE SCALE GENOMIC DNA]</scope>
    <source>
        <strain evidence="1 2">NBRC 101099</strain>
    </source>
</reference>
<sequence length="322" mass="36402">MDDKQPTRDAAWHLTHSRPGKLLDYLDPCRPLSRQLDTLIRRFNDIQAFCASHNAGEDLISLRNALAFHLVKMSCWWDLAFCPRAVTGVRNPAFLTMVKEHAARSADDEAFLDLFTCQSYMRRGATDHILIIGHDMREPGLLFGLDGQRRFRFTLPGDPADPAWAQSGYRDFTSAWLAAWTCHCPGTGCCATLQQHLHAEREFGWAQRWNRRYFSKPYEKTAVVDYVQACAEASRCRTPFGCMVFGDVINRLAFDVISIAAHQKMTLPEMFSAAGAGDIVADAVPVVELQALSHIDHGLDPQLCPVAFDRPVAEWFSRRRSR</sequence>
<evidence type="ECO:0000313" key="1">
    <source>
        <dbReference type="EMBL" id="AQS88376.1"/>
    </source>
</evidence>
<dbReference type="OrthoDB" id="7276657at2"/>
<dbReference type="RefSeq" id="WP_077807405.1">
    <property type="nucleotide sequence ID" value="NZ_BJXS01000003.1"/>
</dbReference>
<keyword evidence="2" id="KW-1185">Reference proteome</keyword>
<proteinExistence type="predicted"/>
<organism evidence="1 2">
    <name type="scientific">Neoasaia chiangmaiensis</name>
    <dbReference type="NCBI Taxonomy" id="320497"/>
    <lineage>
        <taxon>Bacteria</taxon>
        <taxon>Pseudomonadati</taxon>
        <taxon>Pseudomonadota</taxon>
        <taxon>Alphaproteobacteria</taxon>
        <taxon>Acetobacterales</taxon>
        <taxon>Acetobacteraceae</taxon>
        <taxon>Neoasaia</taxon>
    </lineage>
</organism>
<dbReference type="AlphaFoldDB" id="A0A1U9KRE6"/>